<evidence type="ECO:0000313" key="2">
    <source>
        <dbReference type="Proteomes" id="UP001177023"/>
    </source>
</evidence>
<name>A0AA36DGT6_9BILA</name>
<accession>A0AA36DGT6</accession>
<evidence type="ECO:0000313" key="1">
    <source>
        <dbReference type="EMBL" id="CAJ0585914.1"/>
    </source>
</evidence>
<proteinExistence type="predicted"/>
<dbReference type="EMBL" id="CATQJA010002706">
    <property type="protein sequence ID" value="CAJ0585914.1"/>
    <property type="molecule type" value="Genomic_DNA"/>
</dbReference>
<organism evidence="1 2">
    <name type="scientific">Mesorhabditis spiculigera</name>
    <dbReference type="NCBI Taxonomy" id="96644"/>
    <lineage>
        <taxon>Eukaryota</taxon>
        <taxon>Metazoa</taxon>
        <taxon>Ecdysozoa</taxon>
        <taxon>Nematoda</taxon>
        <taxon>Chromadorea</taxon>
        <taxon>Rhabditida</taxon>
        <taxon>Rhabditina</taxon>
        <taxon>Rhabditomorpha</taxon>
        <taxon>Rhabditoidea</taxon>
        <taxon>Rhabditidae</taxon>
        <taxon>Mesorhabditinae</taxon>
        <taxon>Mesorhabditis</taxon>
    </lineage>
</organism>
<feature type="non-terminal residue" evidence="1">
    <location>
        <position position="107"/>
    </location>
</feature>
<sequence length="107" mass="12382">MEKVHARLAALCRKTPIEMVQDWIEVDGWIQDTWAVAGDNGWVMVRDKDSLNGKHAHCFISGGGDDTVWDPVTYQLIPTFTCHNFYYTLPWQPEDERNKDESTIIKK</sequence>
<dbReference type="AlphaFoldDB" id="A0AA36DGT6"/>
<protein>
    <submittedName>
        <fullName evidence="1">Uncharacterized protein</fullName>
    </submittedName>
</protein>
<gene>
    <name evidence="1" type="ORF">MSPICULIGERA_LOCUS23924</name>
</gene>
<keyword evidence="2" id="KW-1185">Reference proteome</keyword>
<reference evidence="1" key="1">
    <citation type="submission" date="2023-06" db="EMBL/GenBank/DDBJ databases">
        <authorList>
            <person name="Delattre M."/>
        </authorList>
    </citation>
    <scope>NUCLEOTIDE SEQUENCE</scope>
    <source>
        <strain evidence="1">AF72</strain>
    </source>
</reference>
<dbReference type="Proteomes" id="UP001177023">
    <property type="component" value="Unassembled WGS sequence"/>
</dbReference>
<comment type="caution">
    <text evidence="1">The sequence shown here is derived from an EMBL/GenBank/DDBJ whole genome shotgun (WGS) entry which is preliminary data.</text>
</comment>